<sequence length="143" mass="15595">MQSSLYYMTTKEDIGAQFSCTVTYFMPEGKVSTSSDSASFDIYYPTEKVTIHILSPKNYIKEGDNVTLQCRGNGNPSNVKYSAKMIISPEENTTVICTAENKLGKEVRSLIVSAISIPEQAEPNDRSDDGSDHATLIVGIVVG</sequence>
<dbReference type="SUPFAM" id="SSF48726">
    <property type="entry name" value="Immunoglobulin"/>
    <property type="match status" value="1"/>
</dbReference>
<dbReference type="AlphaFoldDB" id="G5DZJ1"/>
<reference evidence="1" key="1">
    <citation type="submission" date="2011-09" db="EMBL/GenBank/DDBJ databases">
        <title>The odds of duplicate gene persistence after polyploidization.</title>
        <authorList>
            <person name="Chain F.J.J."/>
            <person name="Evans B.J."/>
            <person name="Dushoff J."/>
        </authorList>
    </citation>
    <scope>NUCLEOTIDE SEQUENCE</scope>
    <source>
        <tissue evidence="1">Liver</tissue>
    </source>
</reference>
<organism evidence="1">
    <name type="scientific">Pipa carvalhoi</name>
    <name type="common">Carvalho's Surinam toad</name>
    <dbReference type="NCBI Taxonomy" id="191480"/>
    <lineage>
        <taxon>Eukaryota</taxon>
        <taxon>Metazoa</taxon>
        <taxon>Chordata</taxon>
        <taxon>Craniata</taxon>
        <taxon>Vertebrata</taxon>
        <taxon>Euteleostomi</taxon>
        <taxon>Amphibia</taxon>
        <taxon>Batrachia</taxon>
        <taxon>Anura</taxon>
        <taxon>Pipoidea</taxon>
        <taxon>Pipidae</taxon>
        <taxon>Pipinae</taxon>
        <taxon>Pipa</taxon>
    </lineage>
</organism>
<dbReference type="PANTHER" id="PTHR46484">
    <property type="entry name" value="SI:CH211-171H4.5-RELATED"/>
    <property type="match status" value="1"/>
</dbReference>
<dbReference type="InterPro" id="IPR036179">
    <property type="entry name" value="Ig-like_dom_sf"/>
</dbReference>
<accession>G5DZJ1</accession>
<feature type="non-terminal residue" evidence="1">
    <location>
        <position position="1"/>
    </location>
</feature>
<evidence type="ECO:0000313" key="1">
    <source>
        <dbReference type="EMBL" id="AEQ16715.1"/>
    </source>
</evidence>
<dbReference type="InterPro" id="IPR013783">
    <property type="entry name" value="Ig-like_fold"/>
</dbReference>
<feature type="non-terminal residue" evidence="1">
    <location>
        <position position="143"/>
    </location>
</feature>
<dbReference type="EMBL" id="JP286555">
    <property type="protein sequence ID" value="AEQ16715.1"/>
    <property type="molecule type" value="mRNA"/>
</dbReference>
<protein>
    <submittedName>
        <fullName evidence="1">Putative activated leukocyte cell adhesion molecule</fullName>
    </submittedName>
</protein>
<dbReference type="Gene3D" id="2.60.40.10">
    <property type="entry name" value="Immunoglobulins"/>
    <property type="match status" value="1"/>
</dbReference>
<name>G5DZJ1_9PIPI</name>
<dbReference type="PANTHER" id="PTHR46484:SF1">
    <property type="entry name" value="SCHWANN CELL MYELIN PROTEIN-RELATED"/>
    <property type="match status" value="1"/>
</dbReference>
<proteinExistence type="evidence at transcript level"/>